<gene>
    <name evidence="6" type="primary">LOC105225093</name>
</gene>
<dbReference type="Gene3D" id="2.40.128.20">
    <property type="match status" value="1"/>
</dbReference>
<sequence>MQKQQLICVYLSLIVLVSAKMVASQVVNVGSCPSNIETVQDFDAEAYLGVWYEYSKYPFVFEAGGRCIQAEYGALTNDTISVLNSQLSSLNEISSISGIAKIVGPGKLSVRFYGVASLAGSADYWILDTDYDNYAVVYSCRKQLFAHSVNVWILTRERDPSEDIVKEALAVLVSQGVSLNPLTVTNQSGCSDA</sequence>
<reference evidence="5" key="1">
    <citation type="submission" date="2025-05" db="UniProtKB">
        <authorList>
            <consortium name="RefSeq"/>
        </authorList>
    </citation>
    <scope>NUCLEOTIDE SEQUENCE [LARGE SCALE GENOMIC DNA]</scope>
</reference>
<organism evidence="5 6">
    <name type="scientific">Bactrocera dorsalis</name>
    <name type="common">Oriental fruit fly</name>
    <name type="synonym">Dacus dorsalis</name>
    <dbReference type="NCBI Taxonomy" id="27457"/>
    <lineage>
        <taxon>Eukaryota</taxon>
        <taxon>Metazoa</taxon>
        <taxon>Ecdysozoa</taxon>
        <taxon>Arthropoda</taxon>
        <taxon>Hexapoda</taxon>
        <taxon>Insecta</taxon>
        <taxon>Pterygota</taxon>
        <taxon>Neoptera</taxon>
        <taxon>Endopterygota</taxon>
        <taxon>Diptera</taxon>
        <taxon>Brachycera</taxon>
        <taxon>Muscomorpha</taxon>
        <taxon>Tephritoidea</taxon>
        <taxon>Tephritidae</taxon>
        <taxon>Bactrocera</taxon>
        <taxon>Bactrocera</taxon>
    </lineage>
</organism>
<dbReference type="CDD" id="cd19437">
    <property type="entry name" value="lipocalin_apoD-like"/>
    <property type="match status" value="1"/>
</dbReference>
<feature type="chain" id="PRO_5045015013" evidence="3">
    <location>
        <begin position="20"/>
        <end position="193"/>
    </location>
</feature>
<dbReference type="PANTHER" id="PTHR10612">
    <property type="entry name" value="APOLIPOPROTEIN D"/>
    <property type="match status" value="1"/>
</dbReference>
<dbReference type="GeneID" id="105225093"/>
<dbReference type="PRINTS" id="PR01273">
    <property type="entry name" value="INVTBRTCOLOR"/>
</dbReference>
<evidence type="ECO:0000313" key="5">
    <source>
        <dbReference type="Proteomes" id="UP001652620"/>
    </source>
</evidence>
<accession>A0ABM3J0J0</accession>
<dbReference type="PIRSF" id="PIRSF036893">
    <property type="entry name" value="Lipocalin_ApoD"/>
    <property type="match status" value="1"/>
</dbReference>
<dbReference type="InterPro" id="IPR003057">
    <property type="entry name" value="Invtbrt_color"/>
</dbReference>
<evidence type="ECO:0000256" key="2">
    <source>
        <dbReference type="ARBA" id="ARBA00023157"/>
    </source>
</evidence>
<dbReference type="Pfam" id="PF00061">
    <property type="entry name" value="Lipocalin"/>
    <property type="match status" value="1"/>
</dbReference>
<evidence type="ECO:0000256" key="1">
    <source>
        <dbReference type="ARBA" id="ARBA00006889"/>
    </source>
</evidence>
<name>A0ABM3J0J0_BACDO</name>
<dbReference type="PANTHER" id="PTHR10612:SF34">
    <property type="entry name" value="APOLIPOPROTEIN D"/>
    <property type="match status" value="1"/>
</dbReference>
<keyword evidence="3" id="KW-0732">Signal</keyword>
<protein>
    <submittedName>
        <fullName evidence="6">Apolipoprotein D isoform X3</fullName>
    </submittedName>
</protein>
<reference evidence="6" key="2">
    <citation type="submission" date="2025-08" db="UniProtKB">
        <authorList>
            <consortium name="RefSeq"/>
        </authorList>
    </citation>
    <scope>IDENTIFICATION</scope>
    <source>
        <tissue evidence="6">Adult</tissue>
    </source>
</reference>
<proteinExistence type="inferred from homology"/>
<dbReference type="InterPro" id="IPR022271">
    <property type="entry name" value="Lipocalin_ApoD"/>
</dbReference>
<keyword evidence="2" id="KW-1015">Disulfide bond</keyword>
<dbReference type="InterPro" id="IPR012674">
    <property type="entry name" value="Calycin"/>
</dbReference>
<evidence type="ECO:0000256" key="3">
    <source>
        <dbReference type="PIRNR" id="PIRNR036893"/>
    </source>
</evidence>
<dbReference type="SUPFAM" id="SSF50814">
    <property type="entry name" value="Lipocalins"/>
    <property type="match status" value="1"/>
</dbReference>
<dbReference type="InterPro" id="IPR000566">
    <property type="entry name" value="Lipocln_cytosolic_FA-bd_dom"/>
</dbReference>
<evidence type="ECO:0000313" key="6">
    <source>
        <dbReference type="RefSeq" id="XP_049302741.1"/>
    </source>
</evidence>
<feature type="signal peptide" evidence="3">
    <location>
        <begin position="1"/>
        <end position="19"/>
    </location>
</feature>
<evidence type="ECO:0000259" key="4">
    <source>
        <dbReference type="Pfam" id="PF00061"/>
    </source>
</evidence>
<keyword evidence="5" id="KW-1185">Reference proteome</keyword>
<dbReference type="RefSeq" id="XP_049302741.1">
    <property type="nucleotide sequence ID" value="XM_049446784.1"/>
</dbReference>
<comment type="similarity">
    <text evidence="1 3">Belongs to the calycin superfamily. Lipocalin family.</text>
</comment>
<feature type="domain" description="Lipocalin/cytosolic fatty-acid binding" evidence="4">
    <location>
        <begin position="49"/>
        <end position="185"/>
    </location>
</feature>
<dbReference type="Proteomes" id="UP001652620">
    <property type="component" value="Chromosome 1"/>
</dbReference>